<dbReference type="EMBL" id="CP151406">
    <property type="protein sequence ID" value="WZJ20807.1"/>
    <property type="molecule type" value="Genomic_DNA"/>
</dbReference>
<accession>A0ABZ2XFW2</accession>
<organism evidence="2 3">
    <name type="scientific">Azonexus hydrophilus</name>
    <dbReference type="NCBI Taxonomy" id="418702"/>
    <lineage>
        <taxon>Bacteria</taxon>
        <taxon>Pseudomonadati</taxon>
        <taxon>Pseudomonadota</taxon>
        <taxon>Betaproteobacteria</taxon>
        <taxon>Rhodocyclales</taxon>
        <taxon>Azonexaceae</taxon>
        <taxon>Azonexus</taxon>
    </lineage>
</organism>
<evidence type="ECO:0000313" key="3">
    <source>
        <dbReference type="Proteomes" id="UP001479520"/>
    </source>
</evidence>
<reference evidence="2 3" key="1">
    <citation type="submission" date="2024-04" db="EMBL/GenBank/DDBJ databases">
        <title>Dissimilatory iodate-reducing microorganisms contribute to the enrichment of iodine in groundwater.</title>
        <authorList>
            <person name="Jiang Z."/>
        </authorList>
    </citation>
    <scope>NUCLEOTIDE SEQUENCE [LARGE SCALE GENOMIC DNA]</scope>
    <source>
        <strain evidence="2 3">NCP973</strain>
    </source>
</reference>
<name>A0ABZ2XFW2_9RHOO</name>
<proteinExistence type="predicted"/>
<dbReference type="Pfam" id="PF07362">
    <property type="entry name" value="CcdA"/>
    <property type="match status" value="1"/>
</dbReference>
<gene>
    <name evidence="2" type="ORF">AADV58_12750</name>
</gene>
<dbReference type="InterPro" id="IPR009956">
    <property type="entry name" value="Post-segregation_anti-tox_CcdA"/>
</dbReference>
<protein>
    <submittedName>
        <fullName evidence="2">Type II toxin-antitoxin system CcdA family antitoxin</fullName>
    </submittedName>
</protein>
<keyword evidence="1" id="KW-1277">Toxin-antitoxin system</keyword>
<keyword evidence="3" id="KW-1185">Reference proteome</keyword>
<dbReference type="RefSeq" id="WP_028995283.1">
    <property type="nucleotide sequence ID" value="NZ_CP151406.1"/>
</dbReference>
<evidence type="ECO:0000256" key="1">
    <source>
        <dbReference type="ARBA" id="ARBA00022649"/>
    </source>
</evidence>
<sequence>MKSMPQTSPAKRPVNLLLNEGNVERARQYTANLSATVDALLAEFVERERLRRDEQRQHYAAVAEAWNRLEALNGSFADEHSTL</sequence>
<dbReference type="Proteomes" id="UP001479520">
    <property type="component" value="Chromosome"/>
</dbReference>
<evidence type="ECO:0000313" key="2">
    <source>
        <dbReference type="EMBL" id="WZJ20807.1"/>
    </source>
</evidence>